<dbReference type="InterPro" id="IPR008880">
    <property type="entry name" value="Trigger_fac_C"/>
</dbReference>
<dbReference type="Pfam" id="PF00254">
    <property type="entry name" value="FKBP_C"/>
    <property type="match status" value="1"/>
</dbReference>
<dbReference type="GO" id="GO:0043335">
    <property type="term" value="P:protein unfolding"/>
    <property type="evidence" value="ECO:0007669"/>
    <property type="project" value="TreeGrafter"/>
</dbReference>
<evidence type="ECO:0000256" key="2">
    <source>
        <dbReference type="ARBA" id="ARBA00005464"/>
    </source>
</evidence>
<evidence type="ECO:0000313" key="18">
    <source>
        <dbReference type="Proteomes" id="UP000191135"/>
    </source>
</evidence>
<feature type="region of interest" description="Disordered" evidence="15">
    <location>
        <begin position="447"/>
        <end position="534"/>
    </location>
</feature>
<dbReference type="PANTHER" id="PTHR30560">
    <property type="entry name" value="TRIGGER FACTOR CHAPERONE AND PEPTIDYL-PROLYL CIS/TRANS ISOMERASE"/>
    <property type="match status" value="1"/>
</dbReference>
<dbReference type="GO" id="GO:0044183">
    <property type="term" value="F:protein folding chaperone"/>
    <property type="evidence" value="ECO:0007669"/>
    <property type="project" value="TreeGrafter"/>
</dbReference>
<comment type="domain">
    <text evidence="12">Consists of 3 domains; the N-terminus binds the ribosome, the middle domain has PPIase activity, while the C-terminus has intrinsic chaperone activity on its own.</text>
</comment>
<feature type="compositionally biased region" description="Basic and acidic residues" evidence="15">
    <location>
        <begin position="472"/>
        <end position="487"/>
    </location>
</feature>
<dbReference type="InterPro" id="IPR037041">
    <property type="entry name" value="Trigger_fac_C_sf"/>
</dbReference>
<dbReference type="InterPro" id="IPR001179">
    <property type="entry name" value="PPIase_FKBP_dom"/>
</dbReference>
<keyword evidence="18" id="KW-1185">Reference proteome</keyword>
<dbReference type="KEGG" id="mmed:Mame_03103"/>
<evidence type="ECO:0000256" key="8">
    <source>
        <dbReference type="ARBA" id="ARBA00023235"/>
    </source>
</evidence>
<dbReference type="Pfam" id="PF05698">
    <property type="entry name" value="Trigger_C"/>
    <property type="match status" value="1"/>
</dbReference>
<evidence type="ECO:0000256" key="10">
    <source>
        <dbReference type="ARBA" id="ARBA00024849"/>
    </source>
</evidence>
<feature type="compositionally biased region" description="Basic and acidic residues" evidence="15">
    <location>
        <begin position="503"/>
        <end position="514"/>
    </location>
</feature>
<dbReference type="HAMAP" id="MF_00303">
    <property type="entry name" value="Trigger_factor_Tig"/>
    <property type="match status" value="1"/>
</dbReference>
<dbReference type="PANTHER" id="PTHR30560:SF3">
    <property type="entry name" value="TRIGGER FACTOR-LIKE PROTEIN TIG, CHLOROPLASTIC"/>
    <property type="match status" value="1"/>
</dbReference>
<reference evidence="17 18" key="1">
    <citation type="submission" date="2017-03" db="EMBL/GenBank/DDBJ databases">
        <title>Foreign affairs: Plasmid Transfer between Roseobacters and Rhizobia.</title>
        <authorList>
            <person name="Bartling P."/>
            <person name="Bunk B."/>
            <person name="Overmann J."/>
            <person name="Brinkmann H."/>
            <person name="Petersen J."/>
        </authorList>
    </citation>
    <scope>NUCLEOTIDE SEQUENCE [LARGE SCALE GENOMIC DNA]</scope>
    <source>
        <strain evidence="17 18">MACL11</strain>
    </source>
</reference>
<evidence type="ECO:0000256" key="5">
    <source>
        <dbReference type="ARBA" id="ARBA00022618"/>
    </source>
</evidence>
<dbReference type="PROSITE" id="PS50059">
    <property type="entry name" value="FKBP_PPIASE"/>
    <property type="match status" value="1"/>
</dbReference>
<feature type="compositionally biased region" description="Basic residues" evidence="15">
    <location>
        <begin position="461"/>
        <end position="471"/>
    </location>
</feature>
<feature type="domain" description="PPIase FKBP-type" evidence="16">
    <location>
        <begin position="169"/>
        <end position="270"/>
    </location>
</feature>
<keyword evidence="9 12" id="KW-0131">Cell cycle</keyword>
<protein>
    <recommendedName>
        <fullName evidence="4 12">Trigger factor</fullName>
        <shortName evidence="12">TF</shortName>
        <ecNumber evidence="3 12">5.2.1.8</ecNumber>
    </recommendedName>
    <alternativeName>
        <fullName evidence="11 12">PPIase</fullName>
    </alternativeName>
</protein>
<dbReference type="SUPFAM" id="SSF102735">
    <property type="entry name" value="Trigger factor ribosome-binding domain"/>
    <property type="match status" value="1"/>
</dbReference>
<feature type="compositionally biased region" description="Basic residues" evidence="15">
    <location>
        <begin position="515"/>
        <end position="526"/>
    </location>
</feature>
<dbReference type="Gene3D" id="1.10.3120.10">
    <property type="entry name" value="Trigger factor, C-terminal domain"/>
    <property type="match status" value="1"/>
</dbReference>
<comment type="function">
    <text evidence="10 12">Involved in protein export. Acts as a chaperone by maintaining the newly synthesized protein in an open conformation. Functions as a peptidyl-prolyl cis-trans isomerase.</text>
</comment>
<dbReference type="InterPro" id="IPR027304">
    <property type="entry name" value="Trigger_fact/SurA_dom_sf"/>
</dbReference>
<dbReference type="EMBL" id="CP020330">
    <property type="protein sequence ID" value="AQZ52419.1"/>
    <property type="molecule type" value="Genomic_DNA"/>
</dbReference>
<dbReference type="GO" id="GO:0015031">
    <property type="term" value="P:protein transport"/>
    <property type="evidence" value="ECO:0007669"/>
    <property type="project" value="UniProtKB-UniRule"/>
</dbReference>
<dbReference type="SUPFAM" id="SSF109998">
    <property type="entry name" value="Triger factor/SurA peptide-binding domain-like"/>
    <property type="match status" value="1"/>
</dbReference>
<keyword evidence="6 12" id="KW-0697">Rotamase</keyword>
<keyword evidence="8 12" id="KW-0413">Isomerase</keyword>
<evidence type="ECO:0000256" key="11">
    <source>
        <dbReference type="ARBA" id="ARBA00029986"/>
    </source>
</evidence>
<evidence type="ECO:0000256" key="9">
    <source>
        <dbReference type="ARBA" id="ARBA00023306"/>
    </source>
</evidence>
<evidence type="ECO:0000256" key="6">
    <source>
        <dbReference type="ARBA" id="ARBA00023110"/>
    </source>
</evidence>
<evidence type="ECO:0000256" key="14">
    <source>
        <dbReference type="RuleBase" id="RU003914"/>
    </source>
</evidence>
<keyword evidence="12" id="KW-0963">Cytoplasm</keyword>
<accession>A0A1U9Z3Z4</accession>
<keyword evidence="5 12" id="KW-0132">Cell division</keyword>
<dbReference type="GO" id="GO:0043022">
    <property type="term" value="F:ribosome binding"/>
    <property type="evidence" value="ECO:0007669"/>
    <property type="project" value="TreeGrafter"/>
</dbReference>
<dbReference type="RefSeq" id="WP_026173998.1">
    <property type="nucleotide sequence ID" value="NZ_AQWH01000060.1"/>
</dbReference>
<name>A0A1U9Z3Z4_9HYPH</name>
<evidence type="ECO:0000259" key="16">
    <source>
        <dbReference type="PROSITE" id="PS50059"/>
    </source>
</evidence>
<dbReference type="Gene3D" id="3.30.70.1050">
    <property type="entry name" value="Trigger factor ribosome-binding domain"/>
    <property type="match status" value="1"/>
</dbReference>
<comment type="subcellular location">
    <subcellularLocation>
        <location evidence="12">Cytoplasm</location>
    </subcellularLocation>
    <text evidence="12">About half TF is bound to the ribosome near the polypeptide exit tunnel while the other half is free in the cytoplasm.</text>
</comment>
<dbReference type="InterPro" id="IPR008881">
    <property type="entry name" value="Trigger_fac_ribosome-bd_bac"/>
</dbReference>
<gene>
    <name evidence="12 17" type="primary">tig</name>
    <name evidence="17" type="ORF">Mame_03103</name>
</gene>
<dbReference type="GO" id="GO:0005737">
    <property type="term" value="C:cytoplasm"/>
    <property type="evidence" value="ECO:0007669"/>
    <property type="project" value="UniProtKB-SubCell"/>
</dbReference>
<dbReference type="GO" id="GO:0051301">
    <property type="term" value="P:cell division"/>
    <property type="evidence" value="ECO:0007669"/>
    <property type="project" value="UniProtKB-KW"/>
</dbReference>
<evidence type="ECO:0000256" key="12">
    <source>
        <dbReference type="HAMAP-Rule" id="MF_00303"/>
    </source>
</evidence>
<dbReference type="NCBIfam" id="TIGR00115">
    <property type="entry name" value="tig"/>
    <property type="match status" value="1"/>
</dbReference>
<comment type="similarity">
    <text evidence="2 12 14">Belongs to the FKBP-type PPIase family. Tig subfamily.</text>
</comment>
<dbReference type="Proteomes" id="UP000191135">
    <property type="component" value="Chromosome"/>
</dbReference>
<feature type="compositionally biased region" description="Basic residues" evidence="15">
    <location>
        <begin position="491"/>
        <end position="502"/>
    </location>
</feature>
<evidence type="ECO:0000256" key="1">
    <source>
        <dbReference type="ARBA" id="ARBA00000971"/>
    </source>
</evidence>
<organism evidence="17 18">
    <name type="scientific">Martelella mediterranea DSM 17316</name>
    <dbReference type="NCBI Taxonomy" id="1122214"/>
    <lineage>
        <taxon>Bacteria</taxon>
        <taxon>Pseudomonadati</taxon>
        <taxon>Pseudomonadota</taxon>
        <taxon>Alphaproteobacteria</taxon>
        <taxon>Hyphomicrobiales</taxon>
        <taxon>Aurantimonadaceae</taxon>
        <taxon>Martelella</taxon>
    </lineage>
</organism>
<evidence type="ECO:0000256" key="15">
    <source>
        <dbReference type="SAM" id="MobiDB-lite"/>
    </source>
</evidence>
<dbReference type="AlphaFoldDB" id="A0A1U9Z3Z4"/>
<evidence type="ECO:0000256" key="7">
    <source>
        <dbReference type="ARBA" id="ARBA00023186"/>
    </source>
</evidence>
<dbReference type="InterPro" id="IPR005215">
    <property type="entry name" value="Trig_fac"/>
</dbReference>
<comment type="catalytic activity">
    <reaction evidence="1 12 13">
        <text>[protein]-peptidylproline (omega=180) = [protein]-peptidylproline (omega=0)</text>
        <dbReference type="Rhea" id="RHEA:16237"/>
        <dbReference type="Rhea" id="RHEA-COMP:10747"/>
        <dbReference type="Rhea" id="RHEA-COMP:10748"/>
        <dbReference type="ChEBI" id="CHEBI:83833"/>
        <dbReference type="ChEBI" id="CHEBI:83834"/>
        <dbReference type="EC" id="5.2.1.8"/>
    </reaction>
</comment>
<evidence type="ECO:0000256" key="13">
    <source>
        <dbReference type="PROSITE-ProRule" id="PRU00277"/>
    </source>
</evidence>
<proteinExistence type="inferred from homology"/>
<evidence type="ECO:0000313" key="17">
    <source>
        <dbReference type="EMBL" id="AQZ52419.1"/>
    </source>
</evidence>
<dbReference type="FunFam" id="3.10.50.40:FF:000001">
    <property type="entry name" value="Trigger factor"/>
    <property type="match status" value="1"/>
</dbReference>
<evidence type="ECO:0000256" key="4">
    <source>
        <dbReference type="ARBA" id="ARBA00016902"/>
    </source>
</evidence>
<dbReference type="Gene3D" id="3.10.50.40">
    <property type="match status" value="1"/>
</dbReference>
<dbReference type="EC" id="5.2.1.8" evidence="3 12"/>
<dbReference type="InterPro" id="IPR036611">
    <property type="entry name" value="Trigger_fac_ribosome-bd_sf"/>
</dbReference>
<dbReference type="SUPFAM" id="SSF54534">
    <property type="entry name" value="FKBP-like"/>
    <property type="match status" value="1"/>
</dbReference>
<dbReference type="InterPro" id="IPR046357">
    <property type="entry name" value="PPIase_dom_sf"/>
</dbReference>
<dbReference type="GO" id="GO:0051083">
    <property type="term" value="P:'de novo' cotranslational protein folding"/>
    <property type="evidence" value="ECO:0007669"/>
    <property type="project" value="TreeGrafter"/>
</dbReference>
<dbReference type="GO" id="GO:0003755">
    <property type="term" value="F:peptidyl-prolyl cis-trans isomerase activity"/>
    <property type="evidence" value="ECO:0007669"/>
    <property type="project" value="UniProtKB-UniRule"/>
</dbReference>
<sequence length="534" mass="59075">MQVTETLAEGLKREIKITVPADDLKARMNERLADAKDKVRINGFRPGKVPMSHLKKLYGKSIMAEIVNETLQEKPQAVIAERGERAAGQPKIDMTEDEGEANKVLNGELDFEFTVSYEILPKFELQPTDGLKVERPVVDISDEEVEEQVKAVAENAREYETKKGKAADGDRVTIDYVGKIDGEAFEGGADTDSQLVLGSNRFIPGFEEQLVGVKADDEKQVKVTFPEDYPAAHLAGKEAVFDVTVKEVASAGELEINDALAEKLGLESADRLRELVREQIVGQYNQFTRQKVKRQILDQLDEQYAFEAPQSLVEAEFENIWRQVQADLERSGKTFEDEDTTEEEARGEYRKLAERRVRLGLVLSEIGEKAGVQVSDEEMQRALYDQMRQYPGQEQEILKFFRETPGAQASLRAPIFEEKVVDHLLEGIDVKDVTVSKEELMADDDDEVAAATKKSDEKPAAKKKAAPKKAAAKSEDDAASEEAEKPAAKKASAKKAAPKKAAAKADADGDEKPAPKKKAPAKKAAPKKAEDSAE</sequence>
<keyword evidence="7 12" id="KW-0143">Chaperone</keyword>
<dbReference type="STRING" id="1122214.Mame_03103"/>
<evidence type="ECO:0000256" key="3">
    <source>
        <dbReference type="ARBA" id="ARBA00013194"/>
    </source>
</evidence>
<dbReference type="Pfam" id="PF05697">
    <property type="entry name" value="Trigger_N"/>
    <property type="match status" value="1"/>
</dbReference>
<dbReference type="eggNOG" id="COG0544">
    <property type="taxonomic scope" value="Bacteria"/>
</dbReference>
<dbReference type="OrthoDB" id="9767721at2"/>